<organism evidence="9 10">
    <name type="scientific">Mariprofundus erugo</name>
    <dbReference type="NCBI Taxonomy" id="2528639"/>
    <lineage>
        <taxon>Bacteria</taxon>
        <taxon>Pseudomonadati</taxon>
        <taxon>Pseudomonadota</taxon>
        <taxon>Candidatius Mariprofundia</taxon>
        <taxon>Mariprofundales</taxon>
        <taxon>Mariprofundaceae</taxon>
        <taxon>Mariprofundus</taxon>
    </lineage>
</organism>
<evidence type="ECO:0000256" key="2">
    <source>
        <dbReference type="ARBA" id="ARBA00012782"/>
    </source>
</evidence>
<keyword evidence="10" id="KW-1185">Reference proteome</keyword>
<dbReference type="GO" id="GO:0000034">
    <property type="term" value="F:adenine deaminase activity"/>
    <property type="evidence" value="ECO:0007669"/>
    <property type="project" value="UniProtKB-UniRule"/>
</dbReference>
<dbReference type="Pfam" id="PF01979">
    <property type="entry name" value="Amidohydro_1"/>
    <property type="match status" value="1"/>
</dbReference>
<dbReference type="Pfam" id="PF13382">
    <property type="entry name" value="Adenine_deam_C"/>
    <property type="match status" value="1"/>
</dbReference>
<dbReference type="HAMAP" id="MF_01518">
    <property type="entry name" value="Adenine_deamin"/>
    <property type="match status" value="1"/>
</dbReference>
<keyword evidence="4 6" id="KW-0464">Manganese</keyword>
<keyword evidence="3 6" id="KW-0378">Hydrolase</keyword>
<protein>
    <recommendedName>
        <fullName evidence="2 6">Adenine deaminase</fullName>
        <shortName evidence="6">Adenase</shortName>
        <shortName evidence="6">Adenine aminase</shortName>
        <ecNumber evidence="2 6">3.5.4.2</ecNumber>
    </recommendedName>
</protein>
<evidence type="ECO:0000259" key="8">
    <source>
        <dbReference type="Pfam" id="PF13382"/>
    </source>
</evidence>
<dbReference type="SUPFAM" id="SSF51338">
    <property type="entry name" value="Composite domain of metallo-dependent hydrolases"/>
    <property type="match status" value="1"/>
</dbReference>
<reference evidence="9 10" key="1">
    <citation type="journal article" date="2019" name="Appl. Environ. Microbiol.">
        <title>Environmental Evidence and Genomic Insight of Iron-oxidizing Bacteria Preference Towards More Corrosion Resistant Stainless Steel at Higher Salinities.</title>
        <authorList>
            <person name="Garrison C.E."/>
            <person name="Price K.A."/>
            <person name="Field E.K."/>
        </authorList>
    </citation>
    <scope>NUCLEOTIDE SEQUENCE [LARGE SCALE GENOMIC DNA]</scope>
    <source>
        <strain evidence="9 10">P3</strain>
    </source>
</reference>
<dbReference type="AlphaFoldDB" id="A0A5R9GS80"/>
<comment type="catalytic activity">
    <reaction evidence="5 6">
        <text>adenine + H2O + H(+) = hypoxanthine + NH4(+)</text>
        <dbReference type="Rhea" id="RHEA:23688"/>
        <dbReference type="ChEBI" id="CHEBI:15377"/>
        <dbReference type="ChEBI" id="CHEBI:15378"/>
        <dbReference type="ChEBI" id="CHEBI:16708"/>
        <dbReference type="ChEBI" id="CHEBI:17368"/>
        <dbReference type="ChEBI" id="CHEBI:28938"/>
        <dbReference type="EC" id="3.5.4.2"/>
    </reaction>
</comment>
<feature type="domain" description="Amidohydrolase-related" evidence="7">
    <location>
        <begin position="50"/>
        <end position="330"/>
    </location>
</feature>
<dbReference type="InterPro" id="IPR006680">
    <property type="entry name" value="Amidohydro-rel"/>
</dbReference>
<dbReference type="EMBL" id="VBRY01000001">
    <property type="protein sequence ID" value="TLS69076.1"/>
    <property type="molecule type" value="Genomic_DNA"/>
</dbReference>
<dbReference type="Proteomes" id="UP000306585">
    <property type="component" value="Unassembled WGS sequence"/>
</dbReference>
<evidence type="ECO:0000256" key="6">
    <source>
        <dbReference type="HAMAP-Rule" id="MF_01518"/>
    </source>
</evidence>
<dbReference type="InterPro" id="IPR032466">
    <property type="entry name" value="Metal_Hydrolase"/>
</dbReference>
<feature type="domain" description="Adenine deaminase C-terminal" evidence="8">
    <location>
        <begin position="377"/>
        <end position="543"/>
    </location>
</feature>
<dbReference type="InterPro" id="IPR026912">
    <property type="entry name" value="Adenine_deam_C"/>
</dbReference>
<sequence>MQPATQLSGQTRFHGHIVDVVAGEIFPGLIEICDGNIASIQRTPTAPPQWIMPGLIDAHIHIESTMLPPSEFSRLATVHGTVATISDPHEIANVLGMEGIRYMIEDGQRGAVKFYFGAPSCVPATCFESAGATLDAGQIGQLLQSSDIHYLSEMMNFPGVIHGDAEVMKKIALAAASQKPVDGHAPGLRGKDVATYIAAGITTDHECTTLAEAREKMALGMHILIREGSAAKNFNDLAPLIQENYARCMLCSDDLHPDDLVKGHINLLVKRALALGFEPMHVLRCASLHPVRHYHLDVGLLQAGDPADFIIVDNLDDFNVLSTCINGTIVAAGGASLLPCQPATTINHFLACARTGADFRIPAAGSQIEVMVAMDGQVFTRREVVEATVEQGEVVADIPRDLLKIAVINRYQSDAKPAVAIIRGFGLRRGAIASTVAHDSHHIIATGTSDAAICKAVNMLIREKGGICAVDDDSSMQLPLPIAGLMSDRDGYQVARRYAGLNRFVHDLGCPLSAPFMTLSFMALLVIPALKLSDKGLFDSEHFAFTPLWRC</sequence>
<evidence type="ECO:0000313" key="9">
    <source>
        <dbReference type="EMBL" id="TLS69076.1"/>
    </source>
</evidence>
<evidence type="ECO:0000313" key="10">
    <source>
        <dbReference type="Proteomes" id="UP000306585"/>
    </source>
</evidence>
<comment type="similarity">
    <text evidence="1 6">Belongs to the metallo-dependent hydrolases superfamily. Adenine deaminase family.</text>
</comment>
<dbReference type="Gene3D" id="3.20.20.140">
    <property type="entry name" value="Metal-dependent hydrolases"/>
    <property type="match status" value="1"/>
</dbReference>
<proteinExistence type="inferred from homology"/>
<name>A0A5R9GS80_9PROT</name>
<comment type="caution">
    <text evidence="9">The sequence shown here is derived from an EMBL/GenBank/DDBJ whole genome shotgun (WGS) entry which is preliminary data.</text>
</comment>
<dbReference type="NCBIfam" id="TIGR01178">
    <property type="entry name" value="ade"/>
    <property type="match status" value="1"/>
</dbReference>
<comment type="cofactor">
    <cofactor evidence="6">
        <name>Mn(2+)</name>
        <dbReference type="ChEBI" id="CHEBI:29035"/>
    </cofactor>
</comment>
<dbReference type="EC" id="3.5.4.2" evidence="2 6"/>
<dbReference type="PANTHER" id="PTHR11113:SF2">
    <property type="entry name" value="ADENINE DEAMINASE"/>
    <property type="match status" value="1"/>
</dbReference>
<evidence type="ECO:0000256" key="4">
    <source>
        <dbReference type="ARBA" id="ARBA00023211"/>
    </source>
</evidence>
<accession>A0A5R9GS80</accession>
<dbReference type="PANTHER" id="PTHR11113">
    <property type="entry name" value="N-ACETYLGLUCOSAMINE-6-PHOSPHATE DEACETYLASE"/>
    <property type="match status" value="1"/>
</dbReference>
<evidence type="ECO:0000259" key="7">
    <source>
        <dbReference type="Pfam" id="PF01979"/>
    </source>
</evidence>
<dbReference type="GO" id="GO:0006146">
    <property type="term" value="P:adenine catabolic process"/>
    <property type="evidence" value="ECO:0007669"/>
    <property type="project" value="InterPro"/>
</dbReference>
<dbReference type="CDD" id="cd01295">
    <property type="entry name" value="AdeC"/>
    <property type="match status" value="1"/>
</dbReference>
<gene>
    <name evidence="6 9" type="primary">ade</name>
    <name evidence="9" type="ORF">FEF65_00855</name>
</gene>
<dbReference type="RefSeq" id="WP_138237891.1">
    <property type="nucleotide sequence ID" value="NZ_VBRY01000001.1"/>
</dbReference>
<dbReference type="InterPro" id="IPR006679">
    <property type="entry name" value="Adenine_deam"/>
</dbReference>
<evidence type="ECO:0000256" key="1">
    <source>
        <dbReference type="ARBA" id="ARBA00006773"/>
    </source>
</evidence>
<evidence type="ECO:0000256" key="5">
    <source>
        <dbReference type="ARBA" id="ARBA00047720"/>
    </source>
</evidence>
<dbReference type="Gene3D" id="2.30.40.10">
    <property type="entry name" value="Urease, subunit C, domain 1"/>
    <property type="match status" value="1"/>
</dbReference>
<dbReference type="InterPro" id="IPR011059">
    <property type="entry name" value="Metal-dep_hydrolase_composite"/>
</dbReference>
<evidence type="ECO:0000256" key="3">
    <source>
        <dbReference type="ARBA" id="ARBA00022801"/>
    </source>
</evidence>
<dbReference type="SUPFAM" id="SSF51556">
    <property type="entry name" value="Metallo-dependent hydrolases"/>
    <property type="match status" value="1"/>
</dbReference>